<sequence length="194" mass="22214">MSKKQDIKENIQRTARRLFALNGYNATSTRDIVREAEVNISAIAYHFGGKEGLFLSLFDNFTFRDEAEPGLSQYPAAELKDLLTKIIRLRFEDPELVTILQQEIVVHSSRTEAVKELLVPAWLRIRSLLELGREAGHFQFHNIYNAMNFVMAVAVFPRQNPFFKEMVEKQESKEAVISETIGLILRGLGWNGVE</sequence>
<dbReference type="Proteomes" id="UP001158066">
    <property type="component" value="Unassembled WGS sequence"/>
</dbReference>
<keyword evidence="2 4" id="KW-0238">DNA-binding</keyword>
<dbReference type="Gene3D" id="1.10.357.10">
    <property type="entry name" value="Tetracycline Repressor, domain 2"/>
    <property type="match status" value="1"/>
</dbReference>
<keyword evidence="1" id="KW-0805">Transcription regulation</keyword>
<dbReference type="InterPro" id="IPR001647">
    <property type="entry name" value="HTH_TetR"/>
</dbReference>
<evidence type="ECO:0000259" key="5">
    <source>
        <dbReference type="PROSITE" id="PS50977"/>
    </source>
</evidence>
<reference evidence="6" key="1">
    <citation type="submission" date="2017-05" db="EMBL/GenBank/DDBJ databases">
        <authorList>
            <person name="Varghese N."/>
            <person name="Submissions S."/>
        </authorList>
    </citation>
    <scope>NUCLEOTIDE SEQUENCE</scope>
    <source>
        <strain evidence="6">Su22</strain>
    </source>
</reference>
<dbReference type="PROSITE" id="PS50977">
    <property type="entry name" value="HTH_TETR_2"/>
    <property type="match status" value="1"/>
</dbReference>
<name>A0AA45WZ38_9CLOT</name>
<dbReference type="EMBL" id="FXUF01000026">
    <property type="protein sequence ID" value="SMP72151.1"/>
    <property type="molecule type" value="Genomic_DNA"/>
</dbReference>
<feature type="domain" description="HTH tetR-type" evidence="5">
    <location>
        <begin position="5"/>
        <end position="65"/>
    </location>
</feature>
<evidence type="ECO:0000313" key="7">
    <source>
        <dbReference type="Proteomes" id="UP001158066"/>
    </source>
</evidence>
<evidence type="ECO:0000256" key="3">
    <source>
        <dbReference type="ARBA" id="ARBA00023163"/>
    </source>
</evidence>
<organism evidence="6 7">
    <name type="scientific">Anoxynatronum buryatiense</name>
    <dbReference type="NCBI Taxonomy" id="489973"/>
    <lineage>
        <taxon>Bacteria</taxon>
        <taxon>Bacillati</taxon>
        <taxon>Bacillota</taxon>
        <taxon>Clostridia</taxon>
        <taxon>Eubacteriales</taxon>
        <taxon>Clostridiaceae</taxon>
        <taxon>Anoxynatronum</taxon>
    </lineage>
</organism>
<comment type="caution">
    <text evidence="6">The sequence shown here is derived from an EMBL/GenBank/DDBJ whole genome shotgun (WGS) entry which is preliminary data.</text>
</comment>
<dbReference type="Gene3D" id="1.10.10.60">
    <property type="entry name" value="Homeodomain-like"/>
    <property type="match status" value="1"/>
</dbReference>
<proteinExistence type="predicted"/>
<evidence type="ECO:0000313" key="6">
    <source>
        <dbReference type="EMBL" id="SMP72151.1"/>
    </source>
</evidence>
<dbReference type="InterPro" id="IPR036271">
    <property type="entry name" value="Tet_transcr_reg_TetR-rel_C_sf"/>
</dbReference>
<evidence type="ECO:0000256" key="1">
    <source>
        <dbReference type="ARBA" id="ARBA00023015"/>
    </source>
</evidence>
<dbReference type="GO" id="GO:0000976">
    <property type="term" value="F:transcription cis-regulatory region binding"/>
    <property type="evidence" value="ECO:0007669"/>
    <property type="project" value="TreeGrafter"/>
</dbReference>
<dbReference type="RefSeq" id="WP_283410895.1">
    <property type="nucleotide sequence ID" value="NZ_FXUF01000026.1"/>
</dbReference>
<feature type="DNA-binding region" description="H-T-H motif" evidence="4">
    <location>
        <begin position="28"/>
        <end position="47"/>
    </location>
</feature>
<evidence type="ECO:0000256" key="2">
    <source>
        <dbReference type="ARBA" id="ARBA00023125"/>
    </source>
</evidence>
<dbReference type="AlphaFoldDB" id="A0AA45WZ38"/>
<dbReference type="PANTHER" id="PTHR30055">
    <property type="entry name" value="HTH-TYPE TRANSCRIPTIONAL REGULATOR RUTR"/>
    <property type="match status" value="1"/>
</dbReference>
<dbReference type="SUPFAM" id="SSF48498">
    <property type="entry name" value="Tetracyclin repressor-like, C-terminal domain"/>
    <property type="match status" value="1"/>
</dbReference>
<accession>A0AA45WZ38</accession>
<evidence type="ECO:0000256" key="4">
    <source>
        <dbReference type="PROSITE-ProRule" id="PRU00335"/>
    </source>
</evidence>
<gene>
    <name evidence="6" type="ORF">SAMN06296020_1265</name>
</gene>
<protein>
    <submittedName>
        <fullName evidence="6">Transcriptional regulator, TetR family</fullName>
    </submittedName>
</protein>
<dbReference type="GO" id="GO:0003700">
    <property type="term" value="F:DNA-binding transcription factor activity"/>
    <property type="evidence" value="ECO:0007669"/>
    <property type="project" value="TreeGrafter"/>
</dbReference>
<keyword evidence="3" id="KW-0804">Transcription</keyword>
<dbReference type="InterPro" id="IPR009057">
    <property type="entry name" value="Homeodomain-like_sf"/>
</dbReference>
<dbReference type="PANTHER" id="PTHR30055:SF234">
    <property type="entry name" value="HTH-TYPE TRANSCRIPTIONAL REGULATOR BETI"/>
    <property type="match status" value="1"/>
</dbReference>
<dbReference type="Pfam" id="PF00440">
    <property type="entry name" value="TetR_N"/>
    <property type="match status" value="1"/>
</dbReference>
<keyword evidence="7" id="KW-1185">Reference proteome</keyword>
<dbReference type="InterPro" id="IPR050109">
    <property type="entry name" value="HTH-type_TetR-like_transc_reg"/>
</dbReference>
<dbReference type="SUPFAM" id="SSF46689">
    <property type="entry name" value="Homeodomain-like"/>
    <property type="match status" value="1"/>
</dbReference>